<name>A0ABS7ZW79_9GAMM</name>
<proteinExistence type="predicted"/>
<keyword evidence="3" id="KW-1185">Reference proteome</keyword>
<dbReference type="RefSeq" id="WP_225677335.1">
    <property type="nucleotide sequence ID" value="NZ_JAEDAH010000105.1"/>
</dbReference>
<keyword evidence="1" id="KW-0732">Signal</keyword>
<dbReference type="EMBL" id="JAEDAH010000105">
    <property type="protein sequence ID" value="MCA6065417.1"/>
    <property type="molecule type" value="Genomic_DNA"/>
</dbReference>
<sequence length="100" mass="10863">MKLVNFVVVGFALVLAAGSNAEEKAKPATNLQCAEANRSGSVDNWQIVAGECFDLRNFCVSAGEVYQIGGRAKLRDDECVRPTHTFGGRMDNAIWQSVKN</sequence>
<reference evidence="2 3" key="1">
    <citation type="submission" date="2020-12" db="EMBL/GenBank/DDBJ databases">
        <title>Novel Thalassolituus-related marine hydrocarbonoclastic bacteria mediated algae-derived hydrocarbons mineralization in twilight zone of the northern South China Sea.</title>
        <authorList>
            <person name="Dong C."/>
        </authorList>
    </citation>
    <scope>NUCLEOTIDE SEQUENCE [LARGE SCALE GENOMIC DNA]</scope>
    <source>
        <strain evidence="2 3">IMCC1826</strain>
    </source>
</reference>
<evidence type="ECO:0000313" key="3">
    <source>
        <dbReference type="Proteomes" id="UP000714380"/>
    </source>
</evidence>
<evidence type="ECO:0008006" key="4">
    <source>
        <dbReference type="Google" id="ProtNLM"/>
    </source>
</evidence>
<evidence type="ECO:0000313" key="2">
    <source>
        <dbReference type="EMBL" id="MCA6065417.1"/>
    </source>
</evidence>
<organism evidence="2 3">
    <name type="scientific">Thalassolituus marinus</name>
    <dbReference type="NCBI Taxonomy" id="671053"/>
    <lineage>
        <taxon>Bacteria</taxon>
        <taxon>Pseudomonadati</taxon>
        <taxon>Pseudomonadota</taxon>
        <taxon>Gammaproteobacteria</taxon>
        <taxon>Oceanospirillales</taxon>
        <taxon>Oceanospirillaceae</taxon>
        <taxon>Thalassolituus</taxon>
    </lineage>
</organism>
<feature type="chain" id="PRO_5047134411" description="DUF1496 domain-containing protein" evidence="1">
    <location>
        <begin position="22"/>
        <end position="100"/>
    </location>
</feature>
<evidence type="ECO:0000256" key="1">
    <source>
        <dbReference type="SAM" id="SignalP"/>
    </source>
</evidence>
<accession>A0ABS7ZW79</accession>
<gene>
    <name evidence="2" type="ORF">I9W95_17605</name>
</gene>
<protein>
    <recommendedName>
        <fullName evidence="4">DUF1496 domain-containing protein</fullName>
    </recommendedName>
</protein>
<dbReference type="Proteomes" id="UP000714380">
    <property type="component" value="Unassembled WGS sequence"/>
</dbReference>
<comment type="caution">
    <text evidence="2">The sequence shown here is derived from an EMBL/GenBank/DDBJ whole genome shotgun (WGS) entry which is preliminary data.</text>
</comment>
<feature type="signal peptide" evidence="1">
    <location>
        <begin position="1"/>
        <end position="21"/>
    </location>
</feature>